<dbReference type="Pfam" id="PF00282">
    <property type="entry name" value="Pyridoxal_deC"/>
    <property type="match status" value="1"/>
</dbReference>
<evidence type="ECO:0000256" key="4">
    <source>
        <dbReference type="ARBA" id="ARBA00022898"/>
    </source>
</evidence>
<dbReference type="STRING" id="1960309.SAMN03159343_2423"/>
<dbReference type="Gene3D" id="3.90.1150.10">
    <property type="entry name" value="Aspartate Aminotransferase, domain 1"/>
    <property type="match status" value="1"/>
</dbReference>
<dbReference type="PANTHER" id="PTHR11999">
    <property type="entry name" value="GROUP II PYRIDOXAL-5-PHOSPHATE DECARBOXYLASE"/>
    <property type="match status" value="1"/>
</dbReference>
<evidence type="ECO:0000256" key="7">
    <source>
        <dbReference type="RuleBase" id="RU000382"/>
    </source>
</evidence>
<dbReference type="GO" id="GO:0019752">
    <property type="term" value="P:carboxylic acid metabolic process"/>
    <property type="evidence" value="ECO:0007669"/>
    <property type="project" value="InterPro"/>
</dbReference>
<dbReference type="SUPFAM" id="SSF53383">
    <property type="entry name" value="PLP-dependent transferases"/>
    <property type="match status" value="1"/>
</dbReference>
<evidence type="ECO:0000256" key="2">
    <source>
        <dbReference type="ARBA" id="ARBA00009533"/>
    </source>
</evidence>
<evidence type="ECO:0000313" key="9">
    <source>
        <dbReference type="EMBL" id="SCX50518.1"/>
    </source>
</evidence>
<name>A0A1G4YCN4_9ACTN</name>
<dbReference type="InterPro" id="IPR010977">
    <property type="entry name" value="Aromatic_deC"/>
</dbReference>
<dbReference type="PANTHER" id="PTHR11999:SF70">
    <property type="entry name" value="MIP05841P"/>
    <property type="match status" value="1"/>
</dbReference>
<comment type="similarity">
    <text evidence="2 7">Belongs to the group II decarboxylase family.</text>
</comment>
<feature type="compositionally biased region" description="Low complexity" evidence="8">
    <location>
        <begin position="523"/>
        <end position="538"/>
    </location>
</feature>
<evidence type="ECO:0000256" key="3">
    <source>
        <dbReference type="ARBA" id="ARBA00022793"/>
    </source>
</evidence>
<evidence type="ECO:0000256" key="8">
    <source>
        <dbReference type="SAM" id="MobiDB-lite"/>
    </source>
</evidence>
<evidence type="ECO:0000256" key="6">
    <source>
        <dbReference type="PIRSR" id="PIRSR602129-50"/>
    </source>
</evidence>
<dbReference type="EMBL" id="FMUH01000003">
    <property type="protein sequence ID" value="SCX50518.1"/>
    <property type="molecule type" value="Genomic_DNA"/>
</dbReference>
<sequence length="565" mass="59690">MTPDEFRRHGHEVVDWVADHMARVESLPVRSQVAPGDVRAALPASAPEQGGSVADVLADLERVVVPGLTHWQHPGFYGYFPANTSGPSVLGDLVSSALGVQGMSWVTSPACTELEQHLMDWFVDLLGLPEAFTHGSTGGGVVQDSSSGANLVALLAALHRATGGATVRSGVEPGAMTVYVSAQTHSSMEKAARVAGLGTDAVRVVPVDGDLAMRPEELARRIDADVARGFTPVLVCATVGTTSTGAFDPLAAIGPVCRDRGVWLHVDAAWAGVSAVAPELRHLQQGVEWADSYTTDAHKWLLTGFDATLFWTADRAALTGALAILPEYLRNAATDSGAVVDYRDWQIELGRRFRALKLWFVLRWYGAEGLREHVRAHVALAQELAAWARADDRFDVVAPHPLSLVCLKPRWARGVDADVATMTLLERLADGGEVFLTHTTVSGEVVLRVAIGSPATERRHVERLWVLLAENHDWLARDFAEAAAAAEQAAASARAEREAAAVAAAEAAAADAAAAATGTAATDTAADTAATETLAEEPAPVEFQTVGDHEAAPGAPAQPEDSALE</sequence>
<accession>A0A1G4YCN4</accession>
<evidence type="ECO:0000256" key="5">
    <source>
        <dbReference type="ARBA" id="ARBA00023239"/>
    </source>
</evidence>
<feature type="region of interest" description="Disordered" evidence="8">
    <location>
        <begin position="523"/>
        <end position="565"/>
    </location>
</feature>
<keyword evidence="4 6" id="KW-0663">Pyridoxal phosphate</keyword>
<keyword evidence="5 7" id="KW-0456">Lyase</keyword>
<dbReference type="InterPro" id="IPR015424">
    <property type="entry name" value="PyrdxlP-dep_Trfase"/>
</dbReference>
<feature type="modified residue" description="N6-(pyridoxal phosphate)lysine" evidence="6">
    <location>
        <position position="299"/>
    </location>
</feature>
<protein>
    <submittedName>
        <fullName evidence="9">Aromatic-L-amino-acid decarboxylase</fullName>
    </submittedName>
</protein>
<dbReference type="Gene3D" id="3.40.640.10">
    <property type="entry name" value="Type I PLP-dependent aspartate aminotransferase-like (Major domain)"/>
    <property type="match status" value="1"/>
</dbReference>
<gene>
    <name evidence="9" type="ORF">SAMN03159343_2423</name>
</gene>
<dbReference type="InterPro" id="IPR002129">
    <property type="entry name" value="PyrdxlP-dep_de-COase"/>
</dbReference>
<proteinExistence type="inferred from homology"/>
<dbReference type="PRINTS" id="PR00800">
    <property type="entry name" value="YHDCRBOXLASE"/>
</dbReference>
<keyword evidence="3" id="KW-0210">Decarboxylase</keyword>
<dbReference type="GO" id="GO:0005737">
    <property type="term" value="C:cytoplasm"/>
    <property type="evidence" value="ECO:0007669"/>
    <property type="project" value="TreeGrafter"/>
</dbReference>
<reference evidence="10" key="1">
    <citation type="submission" date="2016-10" db="EMBL/GenBank/DDBJ databases">
        <authorList>
            <person name="Varghese N."/>
            <person name="Submissions S."/>
        </authorList>
    </citation>
    <scope>NUCLEOTIDE SEQUENCE [LARGE SCALE GENOMIC DNA]</scope>
    <source>
        <strain evidence="10">DSM 45722</strain>
    </source>
</reference>
<dbReference type="GO" id="GO:0004058">
    <property type="term" value="F:aromatic-L-amino-acid decarboxylase activity"/>
    <property type="evidence" value="ECO:0007669"/>
    <property type="project" value="UniProtKB-ARBA"/>
</dbReference>
<evidence type="ECO:0000256" key="1">
    <source>
        <dbReference type="ARBA" id="ARBA00001933"/>
    </source>
</evidence>
<comment type="cofactor">
    <cofactor evidence="1 6 7">
        <name>pyridoxal 5'-phosphate</name>
        <dbReference type="ChEBI" id="CHEBI:597326"/>
    </cofactor>
</comment>
<organism evidence="9 10">
    <name type="scientific">Klenkia marina</name>
    <dbReference type="NCBI Taxonomy" id="1960309"/>
    <lineage>
        <taxon>Bacteria</taxon>
        <taxon>Bacillati</taxon>
        <taxon>Actinomycetota</taxon>
        <taxon>Actinomycetes</taxon>
        <taxon>Geodermatophilales</taxon>
        <taxon>Geodermatophilaceae</taxon>
        <taxon>Klenkia</taxon>
    </lineage>
</organism>
<dbReference type="Gene3D" id="1.20.1340.10">
    <property type="entry name" value="dopa decarboxylase, N-terminal domain"/>
    <property type="match status" value="1"/>
</dbReference>
<dbReference type="GO" id="GO:0030170">
    <property type="term" value="F:pyridoxal phosphate binding"/>
    <property type="evidence" value="ECO:0007669"/>
    <property type="project" value="InterPro"/>
</dbReference>
<dbReference type="OrthoDB" id="3335676at2"/>
<dbReference type="AlphaFoldDB" id="A0A1G4YCN4"/>
<dbReference type="GO" id="GO:0006520">
    <property type="term" value="P:amino acid metabolic process"/>
    <property type="evidence" value="ECO:0007669"/>
    <property type="project" value="InterPro"/>
</dbReference>
<dbReference type="Proteomes" id="UP000198981">
    <property type="component" value="Unassembled WGS sequence"/>
</dbReference>
<dbReference type="InterPro" id="IPR015421">
    <property type="entry name" value="PyrdxlP-dep_Trfase_major"/>
</dbReference>
<keyword evidence="10" id="KW-1185">Reference proteome</keyword>
<dbReference type="InterPro" id="IPR015422">
    <property type="entry name" value="PyrdxlP-dep_Trfase_small"/>
</dbReference>
<evidence type="ECO:0000313" key="10">
    <source>
        <dbReference type="Proteomes" id="UP000198981"/>
    </source>
</evidence>
<dbReference type="RefSeq" id="WP_092804332.1">
    <property type="nucleotide sequence ID" value="NZ_FMUH01000003.1"/>
</dbReference>